<proteinExistence type="predicted"/>
<evidence type="ECO:0000313" key="3">
    <source>
        <dbReference type="RefSeq" id="XP_022587733.2"/>
    </source>
</evidence>
<keyword evidence="2" id="KW-1185">Reference proteome</keyword>
<dbReference type="RefSeq" id="XP_022587733.2">
    <property type="nucleotide sequence ID" value="XM_022736105.2"/>
</dbReference>
<feature type="coiled-coil region" evidence="1">
    <location>
        <begin position="380"/>
        <end position="407"/>
    </location>
</feature>
<dbReference type="PANTHER" id="PTHR40515">
    <property type="entry name" value="CILIA- AND FLAGELLA-ASSOCIATED PROTEIN 157"/>
    <property type="match status" value="1"/>
</dbReference>
<name>A0A6P5WCD8_9EIME</name>
<dbReference type="Proteomes" id="UP000515125">
    <property type="component" value="Unplaced"/>
</dbReference>
<feature type="coiled-coil region" evidence="1">
    <location>
        <begin position="439"/>
        <end position="466"/>
    </location>
</feature>
<keyword evidence="1" id="KW-0175">Coiled coil</keyword>
<dbReference type="GeneID" id="34622964"/>
<dbReference type="OrthoDB" id="299625at2759"/>
<dbReference type="AlphaFoldDB" id="A0A6P5WCD8"/>
<dbReference type="PANTHER" id="PTHR40515:SF1">
    <property type="entry name" value="CILIA- AND FLAGELLA-ASSOCIATED PROTEIN 157"/>
    <property type="match status" value="1"/>
</dbReference>
<sequence length="553" mass="62586">MKLGPLQSICSVTLSAISSRQLHSTCGPRWELVNPLAANQRMIPGTVKCTVAMNGDHRTALLGFNDIAKMHMPRASSSELSSSDFLKMVQNSVVSCPTCKGSQSSEQDHLFIACREISLTENYKRLVRPGIWGVRAFAAFNAAWRLMFIYVSSMPSKSIVLVLVTLASEGPPHPASTLTTTITTANTYTTTLYTTMLTRTTDTYTADNTQITMETCNHSSSSQNISQFAHLNAAGYEHPQQTFESTSIDEAANMADKEAPDHFQNAIRKTTLLDIQQKRGLPEAMSLLSTVTKDIERRVNILLSQHEDDFFSAFRSHALNVQRHIEKLQECANAQKNLMTRDLKIKTLQQELQWFVEESVRLDQICKRLKGDLIGWQARTAALREDRDFLEKELKETRRKLRRAELNDHNMSAKRMQNQGEELSTCLRSEHSKTLHDTVDSLKRQIANLTATIHRLQNDARRNSRRGSSLVEASKALGRRQHLERFLVECINDVKKERKLKGIPTASLGEFEHLSVEEFLAFDRRKVLNALLSNDNVLRKLYCLIFPHKGTVE</sequence>
<protein>
    <submittedName>
        <fullName evidence="3">Uncharacterized protein LOC34622964</fullName>
    </submittedName>
</protein>
<accession>A0A6P5WCD8</accession>
<evidence type="ECO:0000313" key="2">
    <source>
        <dbReference type="Proteomes" id="UP000515125"/>
    </source>
</evidence>
<gene>
    <name evidence="3" type="primary">LOC34622964</name>
</gene>
<reference evidence="3" key="1">
    <citation type="submission" date="2025-08" db="UniProtKB">
        <authorList>
            <consortium name="RefSeq"/>
        </authorList>
    </citation>
    <scope>IDENTIFICATION</scope>
</reference>
<evidence type="ECO:0000256" key="1">
    <source>
        <dbReference type="SAM" id="Coils"/>
    </source>
</evidence>
<organism evidence="2 3">
    <name type="scientific">Cyclospora cayetanensis</name>
    <dbReference type="NCBI Taxonomy" id="88456"/>
    <lineage>
        <taxon>Eukaryota</taxon>
        <taxon>Sar</taxon>
        <taxon>Alveolata</taxon>
        <taxon>Apicomplexa</taxon>
        <taxon>Conoidasida</taxon>
        <taxon>Coccidia</taxon>
        <taxon>Eucoccidiorida</taxon>
        <taxon>Eimeriorina</taxon>
        <taxon>Eimeriidae</taxon>
        <taxon>Cyclospora</taxon>
    </lineage>
</organism>